<dbReference type="SMART" id="SM00192">
    <property type="entry name" value="LDLa"/>
    <property type="match status" value="1"/>
</dbReference>
<keyword evidence="8" id="KW-0472">Membrane</keyword>
<protein>
    <submittedName>
        <fullName evidence="14">Uncharacterized protein</fullName>
    </submittedName>
</protein>
<evidence type="ECO:0000256" key="12">
    <source>
        <dbReference type="PROSITE-ProRule" id="PRU00124"/>
    </source>
</evidence>
<keyword evidence="10" id="KW-0675">Receptor</keyword>
<sequence>PYHLTCDYSAKRLYWTDGALSRIQHSDYNGRNIQSLRGRLISHPFGLAIYGSRLYFTDATLEGVFESSKTYSGYASPVRSNIPSITTVRVYAESSQPINITHPCRRNNGECSDFCFPIRQQDTLTRICGCRYGRQINPANNQECIDNSQAEPDQTSCNGRFQCRNGRCITQSYKCDGDDDCHDNSDEQNCPVFATDTTRKQFPRV</sequence>
<evidence type="ECO:0000256" key="1">
    <source>
        <dbReference type="ARBA" id="ARBA00004167"/>
    </source>
</evidence>
<dbReference type="InterPro" id="IPR000033">
    <property type="entry name" value="LDLR_classB_rpt"/>
</dbReference>
<comment type="subcellular location">
    <subcellularLocation>
        <location evidence="1">Membrane</location>
        <topology evidence="1">Single-pass membrane protein</topology>
    </subcellularLocation>
</comment>
<dbReference type="EMBL" id="CAJOBJ010319023">
    <property type="protein sequence ID" value="CAF5170481.1"/>
    <property type="molecule type" value="Genomic_DNA"/>
</dbReference>
<evidence type="ECO:0000256" key="10">
    <source>
        <dbReference type="ARBA" id="ARBA00023170"/>
    </source>
</evidence>
<feature type="repeat" description="LDL-receptor class B" evidence="13">
    <location>
        <begin position="11"/>
        <end position="53"/>
    </location>
</feature>
<dbReference type="CDD" id="cd00112">
    <property type="entry name" value="LDLa"/>
    <property type="match status" value="1"/>
</dbReference>
<dbReference type="Proteomes" id="UP000681720">
    <property type="component" value="Unassembled WGS sequence"/>
</dbReference>
<dbReference type="PROSITE" id="PS50068">
    <property type="entry name" value="LDLRA_2"/>
    <property type="match status" value="1"/>
</dbReference>
<dbReference type="PANTHER" id="PTHR22722">
    <property type="entry name" value="LOW-DENSITY LIPOPROTEIN RECEPTOR-RELATED PROTEIN 2-RELATED"/>
    <property type="match status" value="1"/>
</dbReference>
<evidence type="ECO:0000256" key="6">
    <source>
        <dbReference type="ARBA" id="ARBA00022737"/>
    </source>
</evidence>
<reference evidence="14" key="1">
    <citation type="submission" date="2021-02" db="EMBL/GenBank/DDBJ databases">
        <authorList>
            <person name="Nowell W R."/>
        </authorList>
    </citation>
    <scope>NUCLEOTIDE SEQUENCE</scope>
</reference>
<proteinExistence type="inferred from homology"/>
<evidence type="ECO:0000256" key="3">
    <source>
        <dbReference type="ARBA" id="ARBA00022536"/>
    </source>
</evidence>
<dbReference type="GO" id="GO:0005886">
    <property type="term" value="C:plasma membrane"/>
    <property type="evidence" value="ECO:0007669"/>
    <property type="project" value="TreeGrafter"/>
</dbReference>
<gene>
    <name evidence="14" type="ORF">GIL414_LOCUS66778</name>
</gene>
<comment type="similarity">
    <text evidence="2">Belongs to the LDLR family.</text>
</comment>
<dbReference type="InterPro" id="IPR036055">
    <property type="entry name" value="LDL_receptor-like_sf"/>
</dbReference>
<dbReference type="Pfam" id="PF00057">
    <property type="entry name" value="Ldl_recept_a"/>
    <property type="match status" value="1"/>
</dbReference>
<dbReference type="PROSITE" id="PS51120">
    <property type="entry name" value="LDLRB"/>
    <property type="match status" value="1"/>
</dbReference>
<dbReference type="GO" id="GO:0043235">
    <property type="term" value="C:receptor complex"/>
    <property type="evidence" value="ECO:0007669"/>
    <property type="project" value="TreeGrafter"/>
</dbReference>
<evidence type="ECO:0000256" key="8">
    <source>
        <dbReference type="ARBA" id="ARBA00023136"/>
    </source>
</evidence>
<dbReference type="AlphaFoldDB" id="A0A8S3GYL5"/>
<comment type="caution">
    <text evidence="14">The sequence shown here is derived from an EMBL/GenBank/DDBJ whole genome shotgun (WGS) entry which is preliminary data.</text>
</comment>
<dbReference type="PROSITE" id="PS01209">
    <property type="entry name" value="LDLRA_1"/>
    <property type="match status" value="1"/>
</dbReference>
<dbReference type="SUPFAM" id="SSF63825">
    <property type="entry name" value="YWTD domain"/>
    <property type="match status" value="1"/>
</dbReference>
<keyword evidence="4" id="KW-0254">Endocytosis</keyword>
<feature type="disulfide bond" evidence="12">
    <location>
        <begin position="175"/>
        <end position="190"/>
    </location>
</feature>
<dbReference type="InterPro" id="IPR023415">
    <property type="entry name" value="LDLR_class-A_CS"/>
</dbReference>
<dbReference type="FunFam" id="4.10.400.10:FF:000024">
    <property type="entry name" value="Low-density lipoprotein RecePtor related"/>
    <property type="match status" value="1"/>
</dbReference>
<evidence type="ECO:0000256" key="2">
    <source>
        <dbReference type="ARBA" id="ARBA00009939"/>
    </source>
</evidence>
<dbReference type="Pfam" id="PF00058">
    <property type="entry name" value="Ldl_recept_b"/>
    <property type="match status" value="1"/>
</dbReference>
<evidence type="ECO:0000256" key="13">
    <source>
        <dbReference type="PROSITE-ProRule" id="PRU00461"/>
    </source>
</evidence>
<dbReference type="Gene3D" id="4.10.400.10">
    <property type="entry name" value="Low-density Lipoprotein Receptor"/>
    <property type="match status" value="1"/>
</dbReference>
<dbReference type="InterPro" id="IPR002172">
    <property type="entry name" value="LDrepeatLR_classA_rpt"/>
</dbReference>
<dbReference type="SUPFAM" id="SSF57424">
    <property type="entry name" value="LDL receptor-like module"/>
    <property type="match status" value="1"/>
</dbReference>
<dbReference type="InterPro" id="IPR051221">
    <property type="entry name" value="LDLR-related"/>
</dbReference>
<comment type="caution">
    <text evidence="12">Lacks conserved residue(s) required for the propagation of feature annotation.</text>
</comment>
<evidence type="ECO:0000313" key="15">
    <source>
        <dbReference type="Proteomes" id="UP000681720"/>
    </source>
</evidence>
<keyword evidence="5" id="KW-0812">Transmembrane</keyword>
<dbReference type="GO" id="GO:0006897">
    <property type="term" value="P:endocytosis"/>
    <property type="evidence" value="ECO:0007669"/>
    <property type="project" value="UniProtKB-KW"/>
</dbReference>
<evidence type="ECO:0000313" key="14">
    <source>
        <dbReference type="EMBL" id="CAF5170481.1"/>
    </source>
</evidence>
<evidence type="ECO:0000256" key="4">
    <source>
        <dbReference type="ARBA" id="ARBA00022583"/>
    </source>
</evidence>
<feature type="disulfide bond" evidence="12">
    <location>
        <begin position="163"/>
        <end position="181"/>
    </location>
</feature>
<evidence type="ECO:0000256" key="11">
    <source>
        <dbReference type="ARBA" id="ARBA00023180"/>
    </source>
</evidence>
<dbReference type="InterPro" id="IPR011042">
    <property type="entry name" value="6-blade_b-propeller_TolB-like"/>
</dbReference>
<feature type="non-terminal residue" evidence="14">
    <location>
        <position position="1"/>
    </location>
</feature>
<keyword evidence="6" id="KW-0677">Repeat</keyword>
<keyword evidence="3" id="KW-0245">EGF-like domain</keyword>
<organism evidence="14 15">
    <name type="scientific">Rotaria magnacalcarata</name>
    <dbReference type="NCBI Taxonomy" id="392030"/>
    <lineage>
        <taxon>Eukaryota</taxon>
        <taxon>Metazoa</taxon>
        <taxon>Spiralia</taxon>
        <taxon>Gnathifera</taxon>
        <taxon>Rotifera</taxon>
        <taxon>Eurotatoria</taxon>
        <taxon>Bdelloidea</taxon>
        <taxon>Philodinida</taxon>
        <taxon>Philodinidae</taxon>
        <taxon>Rotaria</taxon>
    </lineage>
</organism>
<name>A0A8S3GYL5_9BILA</name>
<keyword evidence="7" id="KW-1133">Transmembrane helix</keyword>
<evidence type="ECO:0000256" key="9">
    <source>
        <dbReference type="ARBA" id="ARBA00023157"/>
    </source>
</evidence>
<keyword evidence="9 12" id="KW-1015">Disulfide bond</keyword>
<evidence type="ECO:0000256" key="7">
    <source>
        <dbReference type="ARBA" id="ARBA00022989"/>
    </source>
</evidence>
<evidence type="ECO:0000256" key="5">
    <source>
        <dbReference type="ARBA" id="ARBA00022692"/>
    </source>
</evidence>
<accession>A0A8S3GYL5</accession>
<dbReference type="Gene3D" id="2.120.10.30">
    <property type="entry name" value="TolB, C-terminal domain"/>
    <property type="match status" value="1"/>
</dbReference>
<keyword evidence="11" id="KW-0325">Glycoprotein</keyword>